<gene>
    <name evidence="2" type="ORF">llap_11591</name>
</gene>
<dbReference type="GO" id="GO:0031012">
    <property type="term" value="C:extracellular matrix"/>
    <property type="evidence" value="ECO:0007669"/>
    <property type="project" value="TreeGrafter"/>
</dbReference>
<organism evidence="2 3">
    <name type="scientific">Limosa lapponica baueri</name>
    <dbReference type="NCBI Taxonomy" id="1758121"/>
    <lineage>
        <taxon>Eukaryota</taxon>
        <taxon>Metazoa</taxon>
        <taxon>Chordata</taxon>
        <taxon>Craniata</taxon>
        <taxon>Vertebrata</taxon>
        <taxon>Euteleostomi</taxon>
        <taxon>Archelosauria</taxon>
        <taxon>Archosauria</taxon>
        <taxon>Dinosauria</taxon>
        <taxon>Saurischia</taxon>
        <taxon>Theropoda</taxon>
        <taxon>Coelurosauria</taxon>
        <taxon>Aves</taxon>
        <taxon>Neognathae</taxon>
        <taxon>Neoaves</taxon>
        <taxon>Charadriiformes</taxon>
        <taxon>Scolopacidae</taxon>
        <taxon>Limosa</taxon>
    </lineage>
</organism>
<sequence length="302" mass="34529">MSAILCFQDPDYIEDNFLTQLVRDPTREGALLDCCEQTIVGDVTVGGCLGHSDCERIEFSILREARRRVSRTATMDFRRADFGLFRSLLDKVPREAVLKGKGVQEGWTIFKEKVLKAQKQAILMCQKISCQGKRPACLNREEKREKRRLYGLWKKGQATQEDYEDAVRLFLANRLTREVPVDWRLANVTPIHKKGQKEDPGNYRPVSITSVPGKVMEQIILSAIMWYVKDTQVIRPSQHGFMKGRSCLTNLIFFYDKVTHLVDEGKAVDVVYLGFSKAFHMVSHSILLEKVAARGLDESTLR</sequence>
<dbReference type="GO" id="GO:0003964">
    <property type="term" value="F:RNA-directed DNA polymerase activity"/>
    <property type="evidence" value="ECO:0007669"/>
    <property type="project" value="UniProtKB-KW"/>
</dbReference>
<name>A0A2I0TWD1_LIMLA</name>
<dbReference type="PANTHER" id="PTHR33395:SF22">
    <property type="entry name" value="REVERSE TRANSCRIPTASE DOMAIN-CONTAINING PROTEIN"/>
    <property type="match status" value="1"/>
</dbReference>
<reference evidence="3" key="2">
    <citation type="submission" date="2017-12" db="EMBL/GenBank/DDBJ databases">
        <title>Genome sequence of the Bar-tailed Godwit (Limosa lapponica baueri).</title>
        <authorList>
            <person name="Lima N.C.B."/>
            <person name="Parody-Merino A.M."/>
            <person name="Battley P.F."/>
            <person name="Fidler A.E."/>
            <person name="Prosdocimi F."/>
        </authorList>
    </citation>
    <scope>NUCLEOTIDE SEQUENCE [LARGE SCALE GENOMIC DNA]</scope>
</reference>
<evidence type="ECO:0000259" key="1">
    <source>
        <dbReference type="Pfam" id="PF00078"/>
    </source>
</evidence>
<keyword evidence="3" id="KW-1185">Reference proteome</keyword>
<dbReference type="GO" id="GO:0007508">
    <property type="term" value="P:larval heart development"/>
    <property type="evidence" value="ECO:0007669"/>
    <property type="project" value="TreeGrafter"/>
</dbReference>
<protein>
    <submittedName>
        <fullName evidence="2">Rna-directed dna polymerase from mobile element jockey-like</fullName>
    </submittedName>
</protein>
<dbReference type="CDD" id="cd01650">
    <property type="entry name" value="RT_nLTR_like"/>
    <property type="match status" value="1"/>
</dbReference>
<keyword evidence="2" id="KW-0695">RNA-directed DNA polymerase</keyword>
<dbReference type="EMBL" id="KZ506859">
    <property type="protein sequence ID" value="PKU38106.1"/>
    <property type="molecule type" value="Genomic_DNA"/>
</dbReference>
<keyword evidence="2" id="KW-0548">Nucleotidyltransferase</keyword>
<evidence type="ECO:0000313" key="3">
    <source>
        <dbReference type="Proteomes" id="UP000233556"/>
    </source>
</evidence>
<dbReference type="Pfam" id="PF00078">
    <property type="entry name" value="RVT_1"/>
    <property type="match status" value="1"/>
</dbReference>
<dbReference type="PANTHER" id="PTHR33395">
    <property type="entry name" value="TRANSCRIPTASE, PUTATIVE-RELATED-RELATED"/>
    <property type="match status" value="1"/>
</dbReference>
<dbReference type="Proteomes" id="UP000233556">
    <property type="component" value="Unassembled WGS sequence"/>
</dbReference>
<reference evidence="3" key="1">
    <citation type="submission" date="2017-11" db="EMBL/GenBank/DDBJ databases">
        <authorList>
            <person name="Lima N.C."/>
            <person name="Parody-Merino A.M."/>
            <person name="Battley P.F."/>
            <person name="Fidler A.E."/>
            <person name="Prosdocimi F."/>
        </authorList>
    </citation>
    <scope>NUCLEOTIDE SEQUENCE [LARGE SCALE GENOMIC DNA]</scope>
</reference>
<accession>A0A2I0TWD1</accession>
<evidence type="ECO:0000313" key="2">
    <source>
        <dbReference type="EMBL" id="PKU38106.1"/>
    </source>
</evidence>
<dbReference type="OrthoDB" id="416454at2759"/>
<dbReference type="GO" id="GO:0061343">
    <property type="term" value="P:cell adhesion involved in heart morphogenesis"/>
    <property type="evidence" value="ECO:0007669"/>
    <property type="project" value="TreeGrafter"/>
</dbReference>
<keyword evidence="2" id="KW-0808">Transferase</keyword>
<dbReference type="AlphaFoldDB" id="A0A2I0TWD1"/>
<proteinExistence type="predicted"/>
<dbReference type="InterPro" id="IPR000477">
    <property type="entry name" value="RT_dom"/>
</dbReference>
<feature type="domain" description="Reverse transcriptase" evidence="1">
    <location>
        <begin position="192"/>
        <end position="298"/>
    </location>
</feature>